<protein>
    <submittedName>
        <fullName evidence="2">Uncharacterized protein</fullName>
    </submittedName>
</protein>
<proteinExistence type="predicted"/>
<gene>
    <name evidence="2" type="ORF">EJ571_17235</name>
</gene>
<comment type="caution">
    <text evidence="2">The sequence shown here is derived from an EMBL/GenBank/DDBJ whole genome shotgun (WGS) entry which is preliminary data.</text>
</comment>
<dbReference type="RefSeq" id="WP_133052574.1">
    <property type="nucleotide sequence ID" value="NZ_MAFQ01000011.1"/>
</dbReference>
<dbReference type="AlphaFoldDB" id="A0A4R5P9C2"/>
<evidence type="ECO:0000313" key="3">
    <source>
        <dbReference type="Proteomes" id="UP000295627"/>
    </source>
</evidence>
<name>A0A4R5P9C2_9MYCO</name>
<dbReference type="EMBL" id="RXLR01000017">
    <property type="protein sequence ID" value="TDH20513.1"/>
    <property type="molecule type" value="Genomic_DNA"/>
</dbReference>
<evidence type="ECO:0000313" key="2">
    <source>
        <dbReference type="EMBL" id="TDH20513.1"/>
    </source>
</evidence>
<dbReference type="InterPro" id="IPR049249">
    <property type="entry name" value="DUF6882"/>
</dbReference>
<dbReference type="Pfam" id="PF21813">
    <property type="entry name" value="DUF6882"/>
    <property type="match status" value="1"/>
</dbReference>
<organism evidence="2 3">
    <name type="scientific">Mycobacteroides franklinii</name>
    <dbReference type="NCBI Taxonomy" id="948102"/>
    <lineage>
        <taxon>Bacteria</taxon>
        <taxon>Bacillati</taxon>
        <taxon>Actinomycetota</taxon>
        <taxon>Actinomycetes</taxon>
        <taxon>Mycobacteriales</taxon>
        <taxon>Mycobacteriaceae</taxon>
        <taxon>Mycobacteroides</taxon>
    </lineage>
</organism>
<feature type="region of interest" description="Disordered" evidence="1">
    <location>
        <begin position="230"/>
        <end position="249"/>
    </location>
</feature>
<dbReference type="Proteomes" id="UP000295627">
    <property type="component" value="Unassembled WGS sequence"/>
</dbReference>
<sequence>MESSSGLQDLIDRAAFLSTEHQQELLDGPGQAAWDVDLPSQSFVFHSDPPTTLSCDFLGSASPEAGSWLWGWENVNGFPDGVIALAGTIRDYGEANGIPELTSAQIPLDDDTAIDIAHRLTLAAKSVSGKYAHYSGPTGGRTRVWLLLEGPAVALADPSVIRIPRVITETLDQGVLFDSRKALQSYALLRGLDTRWETDNLAHLVAPDGEIAIEFDDIGRISRMNLHAERPTPAPEVPTRRGIRGLFGR</sequence>
<evidence type="ECO:0000256" key="1">
    <source>
        <dbReference type="SAM" id="MobiDB-lite"/>
    </source>
</evidence>
<reference evidence="2 3" key="1">
    <citation type="journal article" date="2019" name="Sci. Rep.">
        <title>Extended insight into the Mycobacterium chelonae-abscessus complex through whole genome sequencing of Mycobacterium salmoniphilum outbreak and Mycobacterium salmoniphilum-like strains.</title>
        <authorList>
            <person name="Behra P.R.K."/>
            <person name="Das S."/>
            <person name="Pettersson B.M.F."/>
            <person name="Shirreff L."/>
            <person name="DuCote T."/>
            <person name="Jacobsson K.G."/>
            <person name="Ennis D.G."/>
            <person name="Kirsebom L.A."/>
        </authorList>
    </citation>
    <scope>NUCLEOTIDE SEQUENCE [LARGE SCALE GENOMIC DNA]</scope>
    <source>
        <strain evidence="2 3">DSM 45524</strain>
    </source>
</reference>
<accession>A0A4R5P9C2</accession>